<proteinExistence type="predicted"/>
<dbReference type="RefSeq" id="WP_198038644.1">
    <property type="nucleotide sequence ID" value="NZ_CP019640.1"/>
</dbReference>
<dbReference type="Gene3D" id="1.20.58.1000">
    <property type="entry name" value="Metal-sensitive repressor, helix protomer"/>
    <property type="match status" value="1"/>
</dbReference>
<dbReference type="KEGG" id="pmar:B0X71_17200"/>
<organism evidence="1 2">
    <name type="scientific">Planococcus lenghuensis</name>
    <dbReference type="NCBI Taxonomy" id="2213202"/>
    <lineage>
        <taxon>Bacteria</taxon>
        <taxon>Bacillati</taxon>
        <taxon>Bacillota</taxon>
        <taxon>Bacilli</taxon>
        <taxon>Bacillales</taxon>
        <taxon>Caryophanaceae</taxon>
        <taxon>Planococcus</taxon>
    </lineage>
</organism>
<evidence type="ECO:0000313" key="2">
    <source>
        <dbReference type="Proteomes" id="UP000188184"/>
    </source>
</evidence>
<gene>
    <name evidence="1" type="ORF">B0X71_17200</name>
</gene>
<sequence length="86" mass="9486">MKYDGEVMDKLRQIEGGIKSILHLMENEAECKNVAEELVVIRNTVDEAIGTVVGGNLQQCLVKRLTNGEESAAVMKEAVDLLIRSK</sequence>
<dbReference type="InterPro" id="IPR038390">
    <property type="entry name" value="Metal_Tscrpt_repr_sf"/>
</dbReference>
<name>A0A1Q2L430_9BACL</name>
<dbReference type="AlphaFoldDB" id="A0A1Q2L430"/>
<dbReference type="InterPro" id="IPR003735">
    <property type="entry name" value="Metal_Tscrpt_repr"/>
</dbReference>
<dbReference type="GO" id="GO:0046872">
    <property type="term" value="F:metal ion binding"/>
    <property type="evidence" value="ECO:0007669"/>
    <property type="project" value="InterPro"/>
</dbReference>
<dbReference type="Pfam" id="PF02583">
    <property type="entry name" value="Trns_repr_metal"/>
    <property type="match status" value="1"/>
</dbReference>
<dbReference type="EMBL" id="CP019640">
    <property type="protein sequence ID" value="AQQ55189.1"/>
    <property type="molecule type" value="Genomic_DNA"/>
</dbReference>
<protein>
    <submittedName>
        <fullName evidence="1">Cytoplasmic protein</fullName>
    </submittedName>
</protein>
<evidence type="ECO:0000313" key="1">
    <source>
        <dbReference type="EMBL" id="AQQ55189.1"/>
    </source>
</evidence>
<dbReference type="GO" id="GO:0045892">
    <property type="term" value="P:negative regulation of DNA-templated transcription"/>
    <property type="evidence" value="ECO:0007669"/>
    <property type="project" value="UniProtKB-ARBA"/>
</dbReference>
<dbReference type="GO" id="GO:0003677">
    <property type="term" value="F:DNA binding"/>
    <property type="evidence" value="ECO:0007669"/>
    <property type="project" value="InterPro"/>
</dbReference>
<accession>A0A1Q2L430</accession>
<keyword evidence="2" id="KW-1185">Reference proteome</keyword>
<reference evidence="1 2" key="1">
    <citation type="submission" date="2017-02" db="EMBL/GenBank/DDBJ databases">
        <title>The complete genomic sequence of a novel cold adapted crude oil-degrading bacterium Planococcus qaidamina Y42.</title>
        <authorList>
            <person name="Yang R."/>
        </authorList>
    </citation>
    <scope>NUCLEOTIDE SEQUENCE [LARGE SCALE GENOMIC DNA]</scope>
    <source>
        <strain evidence="1 2">Y42</strain>
    </source>
</reference>
<dbReference type="Proteomes" id="UP000188184">
    <property type="component" value="Chromosome"/>
</dbReference>